<dbReference type="PANTHER" id="PTHR46268">
    <property type="entry name" value="STRESS RESPONSE PROTEIN NHAX"/>
    <property type="match status" value="1"/>
</dbReference>
<dbReference type="PANTHER" id="PTHR46268:SF6">
    <property type="entry name" value="UNIVERSAL STRESS PROTEIN UP12"/>
    <property type="match status" value="1"/>
</dbReference>
<feature type="domain" description="UspA" evidence="3">
    <location>
        <begin position="1"/>
        <end position="139"/>
    </location>
</feature>
<dbReference type="EMBL" id="JBHSDS010000008">
    <property type="protein sequence ID" value="MFC4359466.1"/>
    <property type="molecule type" value="Genomic_DNA"/>
</dbReference>
<feature type="region of interest" description="Disordered" evidence="2">
    <location>
        <begin position="145"/>
        <end position="164"/>
    </location>
</feature>
<comment type="caution">
    <text evidence="4">The sequence shown here is derived from an EMBL/GenBank/DDBJ whole genome shotgun (WGS) entry which is preliminary data.</text>
</comment>
<dbReference type="InterPro" id="IPR006016">
    <property type="entry name" value="UspA"/>
</dbReference>
<dbReference type="Proteomes" id="UP001595921">
    <property type="component" value="Unassembled WGS sequence"/>
</dbReference>
<keyword evidence="5" id="KW-1185">Reference proteome</keyword>
<dbReference type="RefSeq" id="WP_267621732.1">
    <property type="nucleotide sequence ID" value="NZ_JAODIW010000006.1"/>
</dbReference>
<organism evidence="4 5">
    <name type="scientific">Halobium salinum</name>
    <dbReference type="NCBI Taxonomy" id="1364940"/>
    <lineage>
        <taxon>Archaea</taxon>
        <taxon>Methanobacteriati</taxon>
        <taxon>Methanobacteriota</taxon>
        <taxon>Stenosarchaea group</taxon>
        <taxon>Halobacteria</taxon>
        <taxon>Halobacteriales</taxon>
        <taxon>Haloferacaceae</taxon>
        <taxon>Halobium</taxon>
    </lineage>
</organism>
<dbReference type="PRINTS" id="PR01438">
    <property type="entry name" value="UNVRSLSTRESS"/>
</dbReference>
<evidence type="ECO:0000259" key="3">
    <source>
        <dbReference type="Pfam" id="PF00582"/>
    </source>
</evidence>
<evidence type="ECO:0000313" key="5">
    <source>
        <dbReference type="Proteomes" id="UP001595921"/>
    </source>
</evidence>
<evidence type="ECO:0000256" key="2">
    <source>
        <dbReference type="SAM" id="MobiDB-lite"/>
    </source>
</evidence>
<dbReference type="InterPro" id="IPR006015">
    <property type="entry name" value="Universal_stress_UspA"/>
</dbReference>
<evidence type="ECO:0000313" key="4">
    <source>
        <dbReference type="EMBL" id="MFC4359466.1"/>
    </source>
</evidence>
<reference evidence="4 5" key="1">
    <citation type="journal article" date="2019" name="Int. J. Syst. Evol. Microbiol.">
        <title>The Global Catalogue of Microorganisms (GCM) 10K type strain sequencing project: providing services to taxonomists for standard genome sequencing and annotation.</title>
        <authorList>
            <consortium name="The Broad Institute Genomics Platform"/>
            <consortium name="The Broad Institute Genome Sequencing Center for Infectious Disease"/>
            <person name="Wu L."/>
            <person name="Ma J."/>
        </authorList>
    </citation>
    <scope>NUCLEOTIDE SEQUENCE [LARGE SCALE GENOMIC DNA]</scope>
    <source>
        <strain evidence="4 5">CGMCC 1.12553</strain>
    </source>
</reference>
<proteinExistence type="inferred from homology"/>
<dbReference type="Gene3D" id="3.40.50.620">
    <property type="entry name" value="HUPs"/>
    <property type="match status" value="1"/>
</dbReference>
<comment type="similarity">
    <text evidence="1">Belongs to the universal stress protein A family.</text>
</comment>
<dbReference type="Pfam" id="PF00582">
    <property type="entry name" value="Usp"/>
    <property type="match status" value="1"/>
</dbReference>
<dbReference type="PIRSF" id="PIRSF006276">
    <property type="entry name" value="UspA"/>
    <property type="match status" value="1"/>
</dbReference>
<dbReference type="AlphaFoldDB" id="A0ABD5PG91"/>
<name>A0ABD5PG91_9EURY</name>
<dbReference type="InterPro" id="IPR014729">
    <property type="entry name" value="Rossmann-like_a/b/a_fold"/>
</dbReference>
<gene>
    <name evidence="4" type="ORF">ACFO0N_16100</name>
</gene>
<accession>A0ABD5PG91</accession>
<dbReference type="CDD" id="cd00293">
    <property type="entry name" value="USP-like"/>
    <property type="match status" value="1"/>
</dbReference>
<sequence>MYQDIVVPTDGSGPSERAVAHAIDLATRYDARLHALYVVDVDALGPVDFDASRIVGGLEAEGDAVTDRVVDAAEAAGVRVRKAIVDGSPAEAIVDYVAAEGADLVVMGTHGRRGLDRFLLGSVTERVLRTAPVPVLVVRVAESTDEGAEAAATEATEPTDEPPA</sequence>
<dbReference type="SUPFAM" id="SSF52402">
    <property type="entry name" value="Adenine nucleotide alpha hydrolases-like"/>
    <property type="match status" value="1"/>
</dbReference>
<protein>
    <submittedName>
        <fullName evidence="4">Universal stress protein</fullName>
    </submittedName>
</protein>
<evidence type="ECO:0000256" key="1">
    <source>
        <dbReference type="ARBA" id="ARBA00008791"/>
    </source>
</evidence>